<accession>A0AAD3TC18</accession>
<feature type="compositionally biased region" description="Polar residues" evidence="3">
    <location>
        <begin position="94"/>
        <end position="105"/>
    </location>
</feature>
<keyword evidence="2" id="KW-0131">Cell cycle</keyword>
<evidence type="ECO:0000259" key="4">
    <source>
        <dbReference type="SMART" id="SM01075"/>
    </source>
</evidence>
<dbReference type="GO" id="GO:0070182">
    <property type="term" value="F:DNA polymerase binding"/>
    <property type="evidence" value="ECO:0007669"/>
    <property type="project" value="TreeGrafter"/>
</dbReference>
<comment type="similarity">
    <text evidence="1">Belongs to the Cdt1 family.</text>
</comment>
<dbReference type="AlphaFoldDB" id="A0AAD3TC18"/>
<dbReference type="Gene3D" id="1.10.10.1420">
    <property type="entry name" value="DNA replication factor Cdt1, C-terminal WH domain"/>
    <property type="match status" value="1"/>
</dbReference>
<dbReference type="GO" id="GO:0000278">
    <property type="term" value="P:mitotic cell cycle"/>
    <property type="evidence" value="ECO:0007669"/>
    <property type="project" value="TreeGrafter"/>
</dbReference>
<sequence length="557" mass="62478">MESTDAAMTIPFKSKKSLHNTPKKPTLPPLVETPKKPQPAVGNLPVSKTPEISNQKRRNRNLNAVFSIGAVRKAAQMLQKSNPDRSNLTDKSDLQTGDSDQFQTTVGVNPKKSLRKSIELPEKYDMLCEFFNAMVSSIHLIRLKRSSPTFTNICPKVESLTDRRFTINHLAQLKHVLPEAIVIKRIRVRDEETNCMKEELHVSLDAEALKHNDNTKDIIGGSQLKKVFRARITKYHETHPEGDDIPEGTLPELFHQPTQAQLLGLDETSRVSAASQIPLSFRRSFSNKVPIPEMENAFCIQQNPANWPNKSKAFESSPAPPPPPRVAATPSKEVDFLETKGSSSTETISADRTPARLVSTPARLMAATPLNQEKRCCYMSPDDGMIALPNKLLRRSDTVKSLKFDPPEDDTGFQDQANQAKGSFDDSEIDFLPEDLLRSIREKEQRIMEEQDPAISQAKRRKELISRLPKLFDMIHLLFQSINRTVITKEELIYKIIGGGGHLDIVDRGEVEEQLKLLQNLAPDYLSEQLCLSGDTLLRLNRSSSAASIRAKLLDAK</sequence>
<dbReference type="GO" id="GO:0071163">
    <property type="term" value="P:DNA replication preinitiation complex assembly"/>
    <property type="evidence" value="ECO:0007669"/>
    <property type="project" value="InterPro"/>
</dbReference>
<feature type="domain" description="CDT1 Geminin-binding" evidence="4">
    <location>
        <begin position="120"/>
        <end position="252"/>
    </location>
</feature>
<dbReference type="Pfam" id="PF16679">
    <property type="entry name" value="CDT1_C"/>
    <property type="match status" value="1"/>
</dbReference>
<dbReference type="EMBL" id="BSYO01000030">
    <property type="protein sequence ID" value="GMH25772.1"/>
    <property type="molecule type" value="Genomic_DNA"/>
</dbReference>
<evidence type="ECO:0000256" key="2">
    <source>
        <dbReference type="ARBA" id="ARBA00023306"/>
    </source>
</evidence>
<evidence type="ECO:0000313" key="6">
    <source>
        <dbReference type="Proteomes" id="UP001279734"/>
    </source>
</evidence>
<dbReference type="SUPFAM" id="SSF46785">
    <property type="entry name" value="Winged helix' DNA-binding domain"/>
    <property type="match status" value="1"/>
</dbReference>
<keyword evidence="6" id="KW-1185">Reference proteome</keyword>
<gene>
    <name evidence="5" type="ORF">Nepgr_027615</name>
</gene>
<proteinExistence type="inferred from homology"/>
<dbReference type="InterPro" id="IPR038090">
    <property type="entry name" value="Cdt1_C_WH_dom_sf"/>
</dbReference>
<evidence type="ECO:0000256" key="3">
    <source>
        <dbReference type="SAM" id="MobiDB-lite"/>
    </source>
</evidence>
<reference evidence="5" key="1">
    <citation type="submission" date="2023-05" db="EMBL/GenBank/DDBJ databases">
        <title>Nepenthes gracilis genome sequencing.</title>
        <authorList>
            <person name="Fukushima K."/>
        </authorList>
    </citation>
    <scope>NUCLEOTIDE SEQUENCE</scope>
    <source>
        <strain evidence="5">SING2019-196</strain>
    </source>
</reference>
<dbReference type="Proteomes" id="UP001279734">
    <property type="component" value="Unassembled WGS sequence"/>
</dbReference>
<evidence type="ECO:0000256" key="1">
    <source>
        <dbReference type="ARBA" id="ARBA00008356"/>
    </source>
</evidence>
<feature type="region of interest" description="Disordered" evidence="3">
    <location>
        <begin position="1"/>
        <end position="60"/>
    </location>
</feature>
<name>A0AAD3TC18_NEPGR</name>
<dbReference type="PANTHER" id="PTHR28637:SF1">
    <property type="entry name" value="DNA REPLICATION FACTOR CDT1"/>
    <property type="match status" value="1"/>
</dbReference>
<dbReference type="CDD" id="cd08674">
    <property type="entry name" value="Cdt1_m"/>
    <property type="match status" value="1"/>
</dbReference>
<dbReference type="GO" id="GO:0005634">
    <property type="term" value="C:nucleus"/>
    <property type="evidence" value="ECO:0007669"/>
    <property type="project" value="TreeGrafter"/>
</dbReference>
<dbReference type="GO" id="GO:0030174">
    <property type="term" value="P:regulation of DNA-templated DNA replication initiation"/>
    <property type="evidence" value="ECO:0007669"/>
    <property type="project" value="InterPro"/>
</dbReference>
<dbReference type="GO" id="GO:0000076">
    <property type="term" value="P:DNA replication checkpoint signaling"/>
    <property type="evidence" value="ECO:0007669"/>
    <property type="project" value="TreeGrafter"/>
</dbReference>
<dbReference type="GO" id="GO:0003677">
    <property type="term" value="F:DNA binding"/>
    <property type="evidence" value="ECO:0007669"/>
    <property type="project" value="InterPro"/>
</dbReference>
<dbReference type="InterPro" id="IPR014939">
    <property type="entry name" value="CDT1_Gemini-bd-like"/>
</dbReference>
<feature type="region of interest" description="Disordered" evidence="3">
    <location>
        <begin position="76"/>
        <end position="105"/>
    </location>
</feature>
<feature type="region of interest" description="Disordered" evidence="3">
    <location>
        <begin position="309"/>
        <end position="329"/>
    </location>
</feature>
<comment type="caution">
    <text evidence="5">The sequence shown here is derived from an EMBL/GenBank/DDBJ whole genome shotgun (WGS) entry which is preliminary data.</text>
</comment>
<dbReference type="Pfam" id="PF08839">
    <property type="entry name" value="CDT1"/>
    <property type="match status" value="1"/>
</dbReference>
<dbReference type="PANTHER" id="PTHR28637">
    <property type="entry name" value="DNA REPLICATION FACTOR CDT1"/>
    <property type="match status" value="1"/>
</dbReference>
<organism evidence="5 6">
    <name type="scientific">Nepenthes gracilis</name>
    <name type="common">Slender pitcher plant</name>
    <dbReference type="NCBI Taxonomy" id="150966"/>
    <lineage>
        <taxon>Eukaryota</taxon>
        <taxon>Viridiplantae</taxon>
        <taxon>Streptophyta</taxon>
        <taxon>Embryophyta</taxon>
        <taxon>Tracheophyta</taxon>
        <taxon>Spermatophyta</taxon>
        <taxon>Magnoliopsida</taxon>
        <taxon>eudicotyledons</taxon>
        <taxon>Gunneridae</taxon>
        <taxon>Pentapetalae</taxon>
        <taxon>Caryophyllales</taxon>
        <taxon>Nepenthaceae</taxon>
        <taxon>Nepenthes</taxon>
    </lineage>
</organism>
<protein>
    <recommendedName>
        <fullName evidence="4">CDT1 Geminin-binding domain-containing protein</fullName>
    </recommendedName>
</protein>
<dbReference type="InterPro" id="IPR045173">
    <property type="entry name" value="Cdt1"/>
</dbReference>
<feature type="compositionally biased region" description="Basic residues" evidence="3">
    <location>
        <begin position="13"/>
        <end position="22"/>
    </location>
</feature>
<dbReference type="InterPro" id="IPR036390">
    <property type="entry name" value="WH_DNA-bd_sf"/>
</dbReference>
<dbReference type="InterPro" id="IPR032054">
    <property type="entry name" value="Cdt1_C"/>
</dbReference>
<dbReference type="CDD" id="cd08767">
    <property type="entry name" value="Cdt1_c"/>
    <property type="match status" value="1"/>
</dbReference>
<evidence type="ECO:0000313" key="5">
    <source>
        <dbReference type="EMBL" id="GMH25772.1"/>
    </source>
</evidence>
<dbReference type="SMART" id="SM01075">
    <property type="entry name" value="CDT1"/>
    <property type="match status" value="1"/>
</dbReference>